<dbReference type="STRING" id="927665.HMPREF1535_04538"/>
<organism evidence="2 3">
    <name type="scientific">Parabacteroides goldsteinii DSM 19448 = WAL 12034</name>
    <dbReference type="NCBI Taxonomy" id="927665"/>
    <lineage>
        <taxon>Bacteria</taxon>
        <taxon>Pseudomonadati</taxon>
        <taxon>Bacteroidota</taxon>
        <taxon>Bacteroidia</taxon>
        <taxon>Bacteroidales</taxon>
        <taxon>Tannerellaceae</taxon>
        <taxon>Parabacteroides</taxon>
    </lineage>
</organism>
<dbReference type="HOGENOM" id="CLU_3186830_0_0_10"/>
<evidence type="ECO:0000256" key="1">
    <source>
        <dbReference type="SAM" id="Phobius"/>
    </source>
</evidence>
<evidence type="ECO:0000313" key="3">
    <source>
        <dbReference type="Proteomes" id="UP000033047"/>
    </source>
</evidence>
<comment type="caution">
    <text evidence="2">The sequence shown here is derived from an EMBL/GenBank/DDBJ whole genome shotgun (WGS) entry which is preliminary data.</text>
</comment>
<gene>
    <name evidence="2" type="ORF">HMPREF1535_04538</name>
</gene>
<reference evidence="2 3" key="1">
    <citation type="submission" date="2013-04" db="EMBL/GenBank/DDBJ databases">
        <title>The Genome Sequence of Parabacteroides goldsteinii DSM 19448.</title>
        <authorList>
            <consortium name="The Broad Institute Genomics Platform"/>
            <person name="Earl A."/>
            <person name="Ward D."/>
            <person name="Feldgarden M."/>
            <person name="Gevers D."/>
            <person name="Martens E."/>
            <person name="Sakamoto M."/>
            <person name="Benno Y."/>
            <person name="Song Y."/>
            <person name="Liu C."/>
            <person name="Lee J."/>
            <person name="Bolanos M."/>
            <person name="Vaisanen M.L."/>
            <person name="Finegold S.M."/>
            <person name="Walker B."/>
            <person name="Young S."/>
            <person name="Zeng Q."/>
            <person name="Gargeya S."/>
            <person name="Fitzgerald M."/>
            <person name="Haas B."/>
            <person name="Abouelleil A."/>
            <person name="Allen A.W."/>
            <person name="Alvarado L."/>
            <person name="Arachchi H.M."/>
            <person name="Berlin A.M."/>
            <person name="Chapman S.B."/>
            <person name="Gainer-Dewar J."/>
            <person name="Goldberg J."/>
            <person name="Griggs A."/>
            <person name="Gujja S."/>
            <person name="Hansen M."/>
            <person name="Howarth C."/>
            <person name="Imamovic A."/>
            <person name="Ireland A."/>
            <person name="Larimer J."/>
            <person name="McCowan C."/>
            <person name="Murphy C."/>
            <person name="Pearson M."/>
            <person name="Poon T.W."/>
            <person name="Priest M."/>
            <person name="Roberts A."/>
            <person name="Saif S."/>
            <person name="Shea T."/>
            <person name="Sisk P."/>
            <person name="Sykes S."/>
            <person name="Wortman J."/>
            <person name="Nusbaum C."/>
            <person name="Birren B."/>
        </authorList>
    </citation>
    <scope>NUCLEOTIDE SEQUENCE [LARGE SCALE GENOMIC DNA]</scope>
    <source>
        <strain evidence="2 3">DSM 19448</strain>
    </source>
</reference>
<sequence length="46" mass="5392">MKRSSVFGKVICCMITISLVGILGLEVWMCYRDNVRVYVVEKKFFE</sequence>
<dbReference type="EMBL" id="AQHV01000025">
    <property type="protein sequence ID" value="KKB47681.1"/>
    <property type="molecule type" value="Genomic_DNA"/>
</dbReference>
<keyword evidence="1" id="KW-0812">Transmembrane</keyword>
<dbReference type="AlphaFoldDB" id="A0A0F5IQ76"/>
<dbReference type="RefSeq" id="WP_154670881.1">
    <property type="nucleotide sequence ID" value="NZ_KQ033913.1"/>
</dbReference>
<evidence type="ECO:0000313" key="2">
    <source>
        <dbReference type="EMBL" id="KKB47681.1"/>
    </source>
</evidence>
<feature type="transmembrane region" description="Helical" evidence="1">
    <location>
        <begin position="6"/>
        <end position="28"/>
    </location>
</feature>
<name>A0A0F5IQ76_9BACT</name>
<dbReference type="Proteomes" id="UP000033047">
    <property type="component" value="Unassembled WGS sequence"/>
</dbReference>
<protein>
    <submittedName>
        <fullName evidence="2">Uncharacterized protein</fullName>
    </submittedName>
</protein>
<proteinExistence type="predicted"/>
<dbReference type="PATRIC" id="fig|927665.4.peg.4657"/>
<keyword evidence="1" id="KW-1133">Transmembrane helix</keyword>
<accession>A0A0F5IQ76</accession>
<keyword evidence="1" id="KW-0472">Membrane</keyword>